<protein>
    <submittedName>
        <fullName evidence="2">Uncharacterized protein</fullName>
    </submittedName>
</protein>
<evidence type="ECO:0000313" key="2">
    <source>
        <dbReference type="EMBL" id="KAA6397623.1"/>
    </source>
</evidence>
<reference evidence="2 3" key="1">
    <citation type="submission" date="2019-03" db="EMBL/GenBank/DDBJ databases">
        <title>Single cell metagenomics reveals metabolic interactions within the superorganism composed of flagellate Streblomastix strix and complex community of Bacteroidetes bacteria on its surface.</title>
        <authorList>
            <person name="Treitli S.C."/>
            <person name="Kolisko M."/>
            <person name="Husnik F."/>
            <person name="Keeling P."/>
            <person name="Hampl V."/>
        </authorList>
    </citation>
    <scope>NUCLEOTIDE SEQUENCE [LARGE SCALE GENOMIC DNA]</scope>
    <source>
        <strain evidence="2">ST1C</strain>
    </source>
</reference>
<feature type="region of interest" description="Disordered" evidence="1">
    <location>
        <begin position="99"/>
        <end position="120"/>
    </location>
</feature>
<evidence type="ECO:0000256" key="1">
    <source>
        <dbReference type="SAM" id="MobiDB-lite"/>
    </source>
</evidence>
<accession>A0A5J4WS46</accession>
<proteinExistence type="predicted"/>
<organism evidence="2 3">
    <name type="scientific">Streblomastix strix</name>
    <dbReference type="NCBI Taxonomy" id="222440"/>
    <lineage>
        <taxon>Eukaryota</taxon>
        <taxon>Metamonada</taxon>
        <taxon>Preaxostyla</taxon>
        <taxon>Oxymonadida</taxon>
        <taxon>Streblomastigidae</taxon>
        <taxon>Streblomastix</taxon>
    </lineage>
</organism>
<dbReference type="AlphaFoldDB" id="A0A5J4WS46"/>
<dbReference type="Proteomes" id="UP000324800">
    <property type="component" value="Unassembled WGS sequence"/>
</dbReference>
<evidence type="ECO:0000313" key="3">
    <source>
        <dbReference type="Proteomes" id="UP000324800"/>
    </source>
</evidence>
<dbReference type="EMBL" id="SNRW01001137">
    <property type="protein sequence ID" value="KAA6397623.1"/>
    <property type="molecule type" value="Genomic_DNA"/>
</dbReference>
<name>A0A5J4WS46_9EUKA</name>
<comment type="caution">
    <text evidence="2">The sequence shown here is derived from an EMBL/GenBank/DDBJ whole genome shotgun (WGS) entry which is preliminary data.</text>
</comment>
<gene>
    <name evidence="2" type="ORF">EZS28_006850</name>
</gene>
<sequence length="120" mass="13349">MKREGIQKQRLLPTATPPLFPLHHTQETYILKKYRPASGLTEIHQQAFISEKGPVTSILEITINQARHPPCGECLNKALTFPSGLTQCEIALDPTGIYTHHAKEDPFTGPTQPRTPRAGQ</sequence>